<dbReference type="InterPro" id="IPR008979">
    <property type="entry name" value="Galactose-bd-like_sf"/>
</dbReference>
<dbReference type="Proteomes" id="UP000504636">
    <property type="component" value="Unplaced"/>
</dbReference>
<feature type="compositionally biased region" description="Acidic residues" evidence="6">
    <location>
        <begin position="218"/>
        <end position="227"/>
    </location>
</feature>
<dbReference type="GeneID" id="54468390"/>
<feature type="compositionally biased region" description="Gly residues" evidence="6">
    <location>
        <begin position="322"/>
        <end position="336"/>
    </location>
</feature>
<feature type="region of interest" description="Disordered" evidence="6">
    <location>
        <begin position="194"/>
        <end position="258"/>
    </location>
</feature>
<evidence type="ECO:0000256" key="3">
    <source>
        <dbReference type="ARBA" id="ARBA00022776"/>
    </source>
</evidence>
<keyword evidence="2" id="KW-0132">Cell division</keyword>
<dbReference type="SUPFAM" id="SSF49785">
    <property type="entry name" value="Galactose-binding domain-like"/>
    <property type="match status" value="1"/>
</dbReference>
<evidence type="ECO:0000256" key="2">
    <source>
        <dbReference type="ARBA" id="ARBA00022618"/>
    </source>
</evidence>
<dbReference type="GO" id="GO:0031145">
    <property type="term" value="P:anaphase-promoting complex-dependent catabolic process"/>
    <property type="evidence" value="ECO:0007669"/>
    <property type="project" value="InterPro"/>
</dbReference>
<dbReference type="SMART" id="SM01337">
    <property type="entry name" value="APC10"/>
    <property type="match status" value="1"/>
</dbReference>
<evidence type="ECO:0000313" key="10">
    <source>
        <dbReference type="RefSeq" id="XP_033582671.1"/>
    </source>
</evidence>
<dbReference type="GO" id="GO:0051301">
    <property type="term" value="P:cell division"/>
    <property type="evidence" value="ECO:0007669"/>
    <property type="project" value="UniProtKB-KW"/>
</dbReference>
<evidence type="ECO:0000256" key="6">
    <source>
        <dbReference type="SAM" id="MobiDB-lite"/>
    </source>
</evidence>
<keyword evidence="3" id="KW-0498">Mitosis</keyword>
<evidence type="ECO:0000313" key="9">
    <source>
        <dbReference type="Proteomes" id="UP000504636"/>
    </source>
</evidence>
<reference evidence="10" key="2">
    <citation type="submission" date="2020-04" db="EMBL/GenBank/DDBJ databases">
        <authorList>
            <consortium name="NCBI Genome Project"/>
        </authorList>
    </citation>
    <scope>NUCLEOTIDE SEQUENCE</scope>
    <source>
        <strain evidence="10">CBS 304.34</strain>
    </source>
</reference>
<dbReference type="Pfam" id="PF03256">
    <property type="entry name" value="ANAPC10"/>
    <property type="match status" value="1"/>
</dbReference>
<proteinExistence type="inferred from homology"/>
<evidence type="ECO:0000313" key="8">
    <source>
        <dbReference type="EMBL" id="KAF2815707.1"/>
    </source>
</evidence>
<name>A0A6A6Z622_9PEZI</name>
<feature type="compositionally biased region" description="Pro residues" evidence="6">
    <location>
        <begin position="72"/>
        <end position="81"/>
    </location>
</feature>
<keyword evidence="4" id="KW-0833">Ubl conjugation pathway</keyword>
<evidence type="ECO:0000256" key="5">
    <source>
        <dbReference type="ARBA" id="ARBA00023306"/>
    </source>
</evidence>
<evidence type="ECO:0000256" key="1">
    <source>
        <dbReference type="ARBA" id="ARBA00006762"/>
    </source>
</evidence>
<sequence>MPPRTDFSFSRTRRHQAQPQPTPPQQQFVDPQEDSDLTQDDDAEDDELVEEADGEEEEEEEEEEPLEDSPLHLPPSPPLPPNLKEISSLASWTVSSSKPGCSIPQLRSPLTTHFWQSDGPQPHLLNLHFFKRVRIVGVRLYLDFEADESYTPTRILFLAGTGPNDLQEWGELRLEQPRGWVWVGFEGVGDVGDAVAAPGREGGPGPVRVVSNASASASDEDGEDDGSEFSSGGDRGSSDEEEEDEEEGDLMQLDRPRRRRRRARLPELRAHLVQVKILENHQNGKDTHLRGLQIFARDRGVRRGKTEQVVETRRQSTSGRASLGGGGGGAVEGAGKGRSRITMSEWERLPDIR</sequence>
<comment type="similarity">
    <text evidence="1">Belongs to the APC10 family.</text>
</comment>
<dbReference type="InterPro" id="IPR016901">
    <property type="entry name" value="APC10/Doc1"/>
</dbReference>
<reference evidence="10" key="3">
    <citation type="submission" date="2025-04" db="UniProtKB">
        <authorList>
            <consortium name="RefSeq"/>
        </authorList>
    </citation>
    <scope>IDENTIFICATION</scope>
    <source>
        <strain evidence="10">CBS 304.34</strain>
    </source>
</reference>
<dbReference type="PROSITE" id="PS51284">
    <property type="entry name" value="DOC"/>
    <property type="match status" value="1"/>
</dbReference>
<reference evidence="8 10" key="1">
    <citation type="journal article" date="2020" name="Stud. Mycol.">
        <title>101 Dothideomycetes genomes: a test case for predicting lifestyles and emergence of pathogens.</title>
        <authorList>
            <person name="Haridas S."/>
            <person name="Albert R."/>
            <person name="Binder M."/>
            <person name="Bloem J."/>
            <person name="Labutti K."/>
            <person name="Salamov A."/>
            <person name="Andreopoulos B."/>
            <person name="Baker S."/>
            <person name="Barry K."/>
            <person name="Bills G."/>
            <person name="Bluhm B."/>
            <person name="Cannon C."/>
            <person name="Castanera R."/>
            <person name="Culley D."/>
            <person name="Daum C."/>
            <person name="Ezra D."/>
            <person name="Gonzalez J."/>
            <person name="Henrissat B."/>
            <person name="Kuo A."/>
            <person name="Liang C."/>
            <person name="Lipzen A."/>
            <person name="Lutzoni F."/>
            <person name="Magnuson J."/>
            <person name="Mondo S."/>
            <person name="Nolan M."/>
            <person name="Ohm R."/>
            <person name="Pangilinan J."/>
            <person name="Park H.-J."/>
            <person name="Ramirez L."/>
            <person name="Alfaro M."/>
            <person name="Sun H."/>
            <person name="Tritt A."/>
            <person name="Yoshinaga Y."/>
            <person name="Zwiers L.-H."/>
            <person name="Turgeon B."/>
            <person name="Goodwin S."/>
            <person name="Spatafora J."/>
            <person name="Crous P."/>
            <person name="Grigoriev I."/>
        </authorList>
    </citation>
    <scope>NUCLEOTIDE SEQUENCE</scope>
    <source>
        <strain evidence="8 10">CBS 304.34</strain>
    </source>
</reference>
<dbReference type="EMBL" id="MU003693">
    <property type="protein sequence ID" value="KAF2815707.1"/>
    <property type="molecule type" value="Genomic_DNA"/>
</dbReference>
<dbReference type="RefSeq" id="XP_033582671.1">
    <property type="nucleotide sequence ID" value="XM_033727497.1"/>
</dbReference>
<dbReference type="PANTHER" id="PTHR12936:SF0">
    <property type="entry name" value="ANAPHASE-PROMOTING COMPLEX SUBUNIT 10"/>
    <property type="match status" value="1"/>
</dbReference>
<keyword evidence="5" id="KW-0131">Cell cycle</keyword>
<evidence type="ECO:0000259" key="7">
    <source>
        <dbReference type="PROSITE" id="PS51284"/>
    </source>
</evidence>
<dbReference type="GO" id="GO:0070979">
    <property type="term" value="P:protein K11-linked ubiquitination"/>
    <property type="evidence" value="ECO:0007669"/>
    <property type="project" value="TreeGrafter"/>
</dbReference>
<evidence type="ECO:0000256" key="4">
    <source>
        <dbReference type="ARBA" id="ARBA00022786"/>
    </source>
</evidence>
<dbReference type="InterPro" id="IPR004939">
    <property type="entry name" value="APC_su10/DOC_dom"/>
</dbReference>
<accession>A0A6A6Z622</accession>
<dbReference type="PANTHER" id="PTHR12936">
    <property type="entry name" value="ANAPHASE-PROMOTING COMPLEX 10"/>
    <property type="match status" value="1"/>
</dbReference>
<feature type="region of interest" description="Disordered" evidence="6">
    <location>
        <begin position="312"/>
        <end position="353"/>
    </location>
</feature>
<dbReference type="Gene3D" id="2.60.120.260">
    <property type="entry name" value="Galactose-binding domain-like"/>
    <property type="match status" value="1"/>
</dbReference>
<feature type="compositionally biased region" description="Acidic residues" evidence="6">
    <location>
        <begin position="31"/>
        <end position="67"/>
    </location>
</feature>
<keyword evidence="9" id="KW-1185">Reference proteome</keyword>
<dbReference type="GO" id="GO:0005680">
    <property type="term" value="C:anaphase-promoting complex"/>
    <property type="evidence" value="ECO:0007669"/>
    <property type="project" value="InterPro"/>
</dbReference>
<feature type="compositionally biased region" description="Low complexity" evidence="6">
    <location>
        <begin position="206"/>
        <end position="217"/>
    </location>
</feature>
<feature type="domain" description="DOC" evidence="7">
    <location>
        <begin position="62"/>
        <end position="321"/>
    </location>
</feature>
<feature type="region of interest" description="Disordered" evidence="6">
    <location>
        <begin position="1"/>
        <end position="84"/>
    </location>
</feature>
<feature type="compositionally biased region" description="Acidic residues" evidence="6">
    <location>
        <begin position="239"/>
        <end position="249"/>
    </location>
</feature>
<gene>
    <name evidence="8 10" type="ORF">BDZ99DRAFT_565647</name>
</gene>
<dbReference type="OrthoDB" id="24948at2759"/>
<dbReference type="CDD" id="cd08366">
    <property type="entry name" value="APC10"/>
    <property type="match status" value="1"/>
</dbReference>
<organism evidence="8">
    <name type="scientific">Mytilinidion resinicola</name>
    <dbReference type="NCBI Taxonomy" id="574789"/>
    <lineage>
        <taxon>Eukaryota</taxon>
        <taxon>Fungi</taxon>
        <taxon>Dikarya</taxon>
        <taxon>Ascomycota</taxon>
        <taxon>Pezizomycotina</taxon>
        <taxon>Dothideomycetes</taxon>
        <taxon>Pleosporomycetidae</taxon>
        <taxon>Mytilinidiales</taxon>
        <taxon>Mytilinidiaceae</taxon>
        <taxon>Mytilinidion</taxon>
    </lineage>
</organism>
<dbReference type="AlphaFoldDB" id="A0A6A6Z622"/>
<protein>
    <submittedName>
        <fullName evidence="8 10">Galactose-binding like protein</fullName>
    </submittedName>
</protein>